<dbReference type="Proteomes" id="UP000092600">
    <property type="component" value="Unassembled WGS sequence"/>
</dbReference>
<evidence type="ECO:0000313" key="1">
    <source>
        <dbReference type="EMBL" id="OAY76052.1"/>
    </source>
</evidence>
<dbReference type="EMBL" id="LSRQ01001922">
    <property type="protein sequence ID" value="OAY76052.1"/>
    <property type="molecule type" value="Genomic_DNA"/>
</dbReference>
<proteinExistence type="predicted"/>
<evidence type="ECO:0000313" key="2">
    <source>
        <dbReference type="Proteomes" id="UP000092600"/>
    </source>
</evidence>
<gene>
    <name evidence="1" type="ORF">ACMD2_18701</name>
</gene>
<organism evidence="1 2">
    <name type="scientific">Ananas comosus</name>
    <name type="common">Pineapple</name>
    <name type="synonym">Ananas ananas</name>
    <dbReference type="NCBI Taxonomy" id="4615"/>
    <lineage>
        <taxon>Eukaryota</taxon>
        <taxon>Viridiplantae</taxon>
        <taxon>Streptophyta</taxon>
        <taxon>Embryophyta</taxon>
        <taxon>Tracheophyta</taxon>
        <taxon>Spermatophyta</taxon>
        <taxon>Magnoliopsida</taxon>
        <taxon>Liliopsida</taxon>
        <taxon>Poales</taxon>
        <taxon>Bromeliaceae</taxon>
        <taxon>Bromelioideae</taxon>
        <taxon>Ananas</taxon>
    </lineage>
</organism>
<name>A0A199VG06_ANACO</name>
<reference evidence="1 2" key="1">
    <citation type="journal article" date="2016" name="DNA Res.">
        <title>The draft genome of MD-2 pineapple using hybrid error correction of long reads.</title>
        <authorList>
            <person name="Redwan R.M."/>
            <person name="Saidin A."/>
            <person name="Kumar S.V."/>
        </authorList>
    </citation>
    <scope>NUCLEOTIDE SEQUENCE [LARGE SCALE GENOMIC DNA]</scope>
    <source>
        <strain evidence="2">cv. MD2</strain>
        <tissue evidence="1">Leaf</tissue>
    </source>
</reference>
<accession>A0A199VG06</accession>
<feature type="non-terminal residue" evidence="1">
    <location>
        <position position="10"/>
    </location>
</feature>
<feature type="non-terminal residue" evidence="1">
    <location>
        <position position="1"/>
    </location>
</feature>
<sequence length="10" mass="1075">KTSQMGLLPT</sequence>
<comment type="caution">
    <text evidence="1">The sequence shown here is derived from an EMBL/GenBank/DDBJ whole genome shotgun (WGS) entry which is preliminary data.</text>
</comment>
<protein>
    <submittedName>
        <fullName evidence="1">Uncharacterized protein</fullName>
    </submittedName>
</protein>